<evidence type="ECO:0000256" key="1">
    <source>
        <dbReference type="SAM" id="MobiDB-lite"/>
    </source>
</evidence>
<gene>
    <name evidence="2" type="ORF">CVT24_007025</name>
</gene>
<accession>A0A409YKD0</accession>
<evidence type="ECO:0000313" key="3">
    <source>
        <dbReference type="Proteomes" id="UP000284842"/>
    </source>
</evidence>
<reference evidence="2 3" key="1">
    <citation type="journal article" date="2018" name="Evol. Lett.">
        <title>Horizontal gene cluster transfer increased hallucinogenic mushroom diversity.</title>
        <authorList>
            <person name="Reynolds H.T."/>
            <person name="Vijayakumar V."/>
            <person name="Gluck-Thaler E."/>
            <person name="Korotkin H.B."/>
            <person name="Matheny P.B."/>
            <person name="Slot J.C."/>
        </authorList>
    </citation>
    <scope>NUCLEOTIDE SEQUENCE [LARGE SCALE GENOMIC DNA]</scope>
    <source>
        <strain evidence="2 3">2629</strain>
    </source>
</reference>
<feature type="region of interest" description="Disordered" evidence="1">
    <location>
        <begin position="64"/>
        <end position="103"/>
    </location>
</feature>
<dbReference type="InParanoid" id="A0A409YKD0"/>
<feature type="compositionally biased region" description="Polar residues" evidence="1">
    <location>
        <begin position="68"/>
        <end position="83"/>
    </location>
</feature>
<dbReference type="Proteomes" id="UP000284842">
    <property type="component" value="Unassembled WGS sequence"/>
</dbReference>
<dbReference type="EMBL" id="NHTK01001058">
    <property type="protein sequence ID" value="PPR03539.1"/>
    <property type="molecule type" value="Genomic_DNA"/>
</dbReference>
<evidence type="ECO:0000313" key="2">
    <source>
        <dbReference type="EMBL" id="PPR03539.1"/>
    </source>
</evidence>
<comment type="caution">
    <text evidence="2">The sequence shown here is derived from an EMBL/GenBank/DDBJ whole genome shotgun (WGS) entry which is preliminary data.</text>
</comment>
<proteinExistence type="predicted"/>
<sequence length="103" mass="11223">MIDVGGYCKASPLLQDGDGVIASSTEKDLFASESTVINAAISEFSTQTFSKDLTEEQVLIEVKPSAQPAPQQNLKEGKTIKSSTQKKTRRKAPRNEIDDIFGF</sequence>
<dbReference type="AlphaFoldDB" id="A0A409YKD0"/>
<organism evidence="2 3">
    <name type="scientific">Panaeolus cyanescens</name>
    <dbReference type="NCBI Taxonomy" id="181874"/>
    <lineage>
        <taxon>Eukaryota</taxon>
        <taxon>Fungi</taxon>
        <taxon>Dikarya</taxon>
        <taxon>Basidiomycota</taxon>
        <taxon>Agaricomycotina</taxon>
        <taxon>Agaricomycetes</taxon>
        <taxon>Agaricomycetidae</taxon>
        <taxon>Agaricales</taxon>
        <taxon>Agaricineae</taxon>
        <taxon>Galeropsidaceae</taxon>
        <taxon>Panaeolus</taxon>
    </lineage>
</organism>
<name>A0A409YKD0_9AGAR</name>
<protein>
    <submittedName>
        <fullName evidence="2">Uncharacterized protein</fullName>
    </submittedName>
</protein>
<keyword evidence="3" id="KW-1185">Reference proteome</keyword>